<comment type="caution">
    <text evidence="2">The sequence shown here is derived from an EMBL/GenBank/DDBJ whole genome shotgun (WGS) entry which is preliminary data.</text>
</comment>
<dbReference type="AlphaFoldDB" id="A0AAV0WLT7"/>
<feature type="region of interest" description="Disordered" evidence="1">
    <location>
        <begin position="204"/>
        <end position="230"/>
    </location>
</feature>
<feature type="compositionally biased region" description="Basic and acidic residues" evidence="1">
    <location>
        <begin position="440"/>
        <end position="454"/>
    </location>
</feature>
<dbReference type="EMBL" id="CARXXK010000002">
    <property type="protein sequence ID" value="CAI6356959.1"/>
    <property type="molecule type" value="Genomic_DNA"/>
</dbReference>
<proteinExistence type="predicted"/>
<sequence>MLSVARGAGVRKDPVDGVAQRRRRDLQVVRAELQACRRTTETLCRRIADDRVKLDTAVAEYGRRSVELAKLQSEAHNRLVAVLYGRSEAECRREMVHDRAENELRARRTASTVRAYRLDARWQQLHGRYRGFAMEVLGTDQRPSSSSPPLPPPTPPIPPVGMARRRLGPAKQGRRFFALADHVGTQYRRESLRTSRSLHRLMSGYLKETSSGSPSPSRDGRTSSDVLDDAEPVQVLDKLRVMQEQCARIAERVRRRTTTGRTEQHPPETSCGKRPQTDVLLEAQRTVAAGQQYLSRIRRLMELAIGEVEREQIALRRLLCATCATCVGKKAPLRYGSSAVTEIAGRLERACFALFARLDKAGAPGPRRTPDRTDQAHANRRGTATHDVVTLCLRAVREHRVNAVRSIQDTERRVGDFRKAVARLLLAATPRSDLAGTAADTDRRHSGRASERSTHGKRKTSTAPNQVTEVGGRRWPPTTRPLSNKTTAVSPKSSLRTKYYNYGDGGTTESTVAVPTTVTMLCPPSIGTIQYE</sequence>
<name>A0AAV0WLT7_9HEMI</name>
<feature type="compositionally biased region" description="Pro residues" evidence="1">
    <location>
        <begin position="146"/>
        <end position="159"/>
    </location>
</feature>
<feature type="region of interest" description="Disordered" evidence="1">
    <location>
        <begin position="435"/>
        <end position="490"/>
    </location>
</feature>
<accession>A0AAV0WLT7</accession>
<keyword evidence="3" id="KW-1185">Reference proteome</keyword>
<feature type="region of interest" description="Disordered" evidence="1">
    <location>
        <begin position="362"/>
        <end position="383"/>
    </location>
</feature>
<reference evidence="2 3" key="1">
    <citation type="submission" date="2023-01" db="EMBL/GenBank/DDBJ databases">
        <authorList>
            <person name="Whitehead M."/>
        </authorList>
    </citation>
    <scope>NUCLEOTIDE SEQUENCE [LARGE SCALE GENOMIC DNA]</scope>
</reference>
<organism evidence="2 3">
    <name type="scientific">Macrosiphum euphorbiae</name>
    <name type="common">potato aphid</name>
    <dbReference type="NCBI Taxonomy" id="13131"/>
    <lineage>
        <taxon>Eukaryota</taxon>
        <taxon>Metazoa</taxon>
        <taxon>Ecdysozoa</taxon>
        <taxon>Arthropoda</taxon>
        <taxon>Hexapoda</taxon>
        <taxon>Insecta</taxon>
        <taxon>Pterygota</taxon>
        <taxon>Neoptera</taxon>
        <taxon>Paraneoptera</taxon>
        <taxon>Hemiptera</taxon>
        <taxon>Sternorrhyncha</taxon>
        <taxon>Aphidomorpha</taxon>
        <taxon>Aphidoidea</taxon>
        <taxon>Aphididae</taxon>
        <taxon>Macrosiphini</taxon>
        <taxon>Macrosiphum</taxon>
    </lineage>
</organism>
<feature type="compositionally biased region" description="Basic and acidic residues" evidence="1">
    <location>
        <begin position="368"/>
        <end position="377"/>
    </location>
</feature>
<feature type="compositionally biased region" description="Polar residues" evidence="1">
    <location>
        <begin position="480"/>
        <end position="490"/>
    </location>
</feature>
<protein>
    <submittedName>
        <fullName evidence="2">Uncharacterized protein</fullName>
    </submittedName>
</protein>
<evidence type="ECO:0000313" key="3">
    <source>
        <dbReference type="Proteomes" id="UP001160148"/>
    </source>
</evidence>
<feature type="region of interest" description="Disordered" evidence="1">
    <location>
        <begin position="254"/>
        <end position="274"/>
    </location>
</feature>
<evidence type="ECO:0000313" key="2">
    <source>
        <dbReference type="EMBL" id="CAI6356959.1"/>
    </source>
</evidence>
<feature type="region of interest" description="Disordered" evidence="1">
    <location>
        <begin position="139"/>
        <end position="164"/>
    </location>
</feature>
<evidence type="ECO:0000256" key="1">
    <source>
        <dbReference type="SAM" id="MobiDB-lite"/>
    </source>
</evidence>
<gene>
    <name evidence="2" type="ORF">MEUPH1_LOCUS12636</name>
</gene>
<dbReference type="Proteomes" id="UP001160148">
    <property type="component" value="Unassembled WGS sequence"/>
</dbReference>